<sequence length="1133" mass="124912">MLFFVFDILRLFKGGKRMKTNNYVISLLAAMMIVSQSPVVINANNVTNYQYDSIGNIVKQNESLQADIFNVDFSDGPNNLSPLQNELGKTIGNPKIIESDELHKNIAKFDGSSAYLYPFNQEKYQKINRTVTMECMVKFNSIPSGEHDIFSNQQSGGIGLGLDNGKLTFFAHVGGSYRQLVSTVKVGQWYHIVGFVDGKEVKLYVNGQLQSTVTAPNPGIKYPSSSGAWNMVLGADSDSSNGAQAYTNADLSFARIYSNALSDDDIAYLSDKAFAGADIEELKPQDINLGLIGSEGISENGQWNLNIHANEVKVGSIDKIEYDLVYDSDALNYEGVQHKMSGVTILEEEKGRLHIVSSATLSTNDFNIYATTRLGKLNFTTGDVTDTKTVTIKTENFKAYAQGKDVTASMTNYPQASKDLKIYSQEKFDLNGDGVIGAGDIALASDDLKDDIASQANIYPYKHVVILTVDGAGTVWDPEYMYYTTSNSILPTKQNSPEVLAKCKNVYAMDLLNKEFATSYSAQAVTPSISAQNYSSILHGVPWKDVPFEYQVTNDIAGQKYYADFNKEIAKYPSIFKAVNSAFPSRQNAAFAEWTQILNGIIEPDAQVISKGSASKESFYDVANYIKTDDFKNTAVVYMQSDWMDHVGHSTGYYNDTYWAELEQYDDYYKAVVDALKETGEYDETLIITNADHGGNAYNHGSSDPSNMDIFIGIGGQTVDSGKKLTGGNNADISPIALDALRINKPTSMTGEVFDQSAFLSQDEMSKKNRDIENIKMEVAGKSATLTLENPKSETRVIDAVIDLNGQNITSINPNGGTILRQSIEDDQLKLTISYTGQPTTLATINFEKESSTPAKLSEIMLGDESGNEIYPGIENNAVTSLTNKQHLQIAVELANQVTEEQLDKVVPVVVAEFKAALQEAKEILENKTALQSDIDASFERLASVMQKLEFFKGNKDILEAFIKQVSNLEENKYSQTTWLEFTKALNEANILINNENALQYEVDEAYTNLVTAFLNLRLIPNKDLLQNLINQANNYIQTNYTAASWNVFKNELENAKITLNNPDANQQEIDNAVTALTNAIANLQTIDATVNKVNNIDTAPSVKTGDNNAITIFVTLSLLSAAGYLSLKRKRK</sequence>
<keyword evidence="1" id="KW-1133">Transmembrane helix</keyword>
<dbReference type="Gene3D" id="2.60.120.200">
    <property type="match status" value="1"/>
</dbReference>
<dbReference type="NCBIfam" id="TIGR01167">
    <property type="entry name" value="LPXTG_anchor"/>
    <property type="match status" value="1"/>
</dbReference>
<organism evidence="2 3">
    <name type="scientific">Thomasclavelia spiroformis</name>
    <dbReference type="NCBI Taxonomy" id="29348"/>
    <lineage>
        <taxon>Bacteria</taxon>
        <taxon>Bacillati</taxon>
        <taxon>Bacillota</taxon>
        <taxon>Erysipelotrichia</taxon>
        <taxon>Erysipelotrichales</taxon>
        <taxon>Coprobacillaceae</taxon>
        <taxon>Thomasclavelia</taxon>
    </lineage>
</organism>
<keyword evidence="1" id="KW-0812">Transmembrane</keyword>
<dbReference type="Pfam" id="PF07554">
    <property type="entry name" value="FIVAR"/>
    <property type="match status" value="3"/>
</dbReference>
<keyword evidence="1" id="KW-0472">Membrane</keyword>
<dbReference type="InterPro" id="IPR002591">
    <property type="entry name" value="Phosphodiest/P_Trfase"/>
</dbReference>
<dbReference type="InterPro" id="IPR017850">
    <property type="entry name" value="Alkaline_phosphatase_core_sf"/>
</dbReference>
<dbReference type="PROSITE" id="PS00018">
    <property type="entry name" value="EF_HAND_1"/>
    <property type="match status" value="1"/>
</dbReference>
<dbReference type="Gene3D" id="1.20.1270.70">
    <property type="entry name" value="Designed single chain three-helix bundle"/>
    <property type="match status" value="2"/>
</dbReference>
<dbReference type="Proteomes" id="UP000196258">
    <property type="component" value="Unassembled WGS sequence"/>
</dbReference>
<evidence type="ECO:0008006" key="4">
    <source>
        <dbReference type="Google" id="ProtNLM"/>
    </source>
</evidence>
<dbReference type="Gene3D" id="3.40.720.10">
    <property type="entry name" value="Alkaline Phosphatase, subunit A"/>
    <property type="match status" value="1"/>
</dbReference>
<evidence type="ECO:0000313" key="2">
    <source>
        <dbReference type="EMBL" id="OUQ04911.1"/>
    </source>
</evidence>
<dbReference type="Gene3D" id="2.60.40.680">
    <property type="match status" value="1"/>
</dbReference>
<dbReference type="Pfam" id="PF13385">
    <property type="entry name" value="Laminin_G_3"/>
    <property type="match status" value="1"/>
</dbReference>
<feature type="transmembrane region" description="Helical" evidence="1">
    <location>
        <begin position="1110"/>
        <end position="1128"/>
    </location>
</feature>
<dbReference type="SUPFAM" id="SSF49899">
    <property type="entry name" value="Concanavalin A-like lectins/glucanases"/>
    <property type="match status" value="1"/>
</dbReference>
<evidence type="ECO:0000256" key="1">
    <source>
        <dbReference type="SAM" id="Phobius"/>
    </source>
</evidence>
<proteinExistence type="predicted"/>
<comment type="caution">
    <text evidence="2">The sequence shown here is derived from an EMBL/GenBank/DDBJ whole genome shotgun (WGS) entry which is preliminary data.</text>
</comment>
<protein>
    <recommendedName>
        <fullName evidence="4">LPXTG cell wall anchor domain-containing protein</fullName>
    </recommendedName>
</protein>
<name>A0A1Y4QIR3_9FIRM</name>
<dbReference type="Pfam" id="PF01663">
    <property type="entry name" value="Phosphodiest"/>
    <property type="match status" value="1"/>
</dbReference>
<evidence type="ECO:0000313" key="3">
    <source>
        <dbReference type="Proteomes" id="UP000196258"/>
    </source>
</evidence>
<dbReference type="InterPro" id="IPR013320">
    <property type="entry name" value="ConA-like_dom_sf"/>
</dbReference>
<dbReference type="InterPro" id="IPR018247">
    <property type="entry name" value="EF_Hand_1_Ca_BS"/>
</dbReference>
<dbReference type="AlphaFoldDB" id="A0A1Y4QIR3"/>
<accession>A0A1Y4QIR3</accession>
<gene>
    <name evidence="2" type="ORF">B5E91_07830</name>
</gene>
<dbReference type="SUPFAM" id="SSF53649">
    <property type="entry name" value="Alkaline phosphatase-like"/>
    <property type="match status" value="1"/>
</dbReference>
<reference evidence="3" key="1">
    <citation type="submission" date="2017-04" db="EMBL/GenBank/DDBJ databases">
        <title>Function of individual gut microbiota members based on whole genome sequencing of pure cultures obtained from chicken caecum.</title>
        <authorList>
            <person name="Medvecky M."/>
            <person name="Cejkova D."/>
            <person name="Polansky O."/>
            <person name="Karasova D."/>
            <person name="Kubasova T."/>
            <person name="Cizek A."/>
            <person name="Rychlik I."/>
        </authorList>
    </citation>
    <scope>NUCLEOTIDE SEQUENCE [LARGE SCALE GENOMIC DNA]</scope>
    <source>
        <strain evidence="3">An149</strain>
    </source>
</reference>
<dbReference type="Gene3D" id="1.20.1270.90">
    <property type="entry name" value="AF1782-like"/>
    <property type="match status" value="1"/>
</dbReference>
<dbReference type="EMBL" id="NFLB01000008">
    <property type="protein sequence ID" value="OUQ04911.1"/>
    <property type="molecule type" value="Genomic_DNA"/>
</dbReference>